<feature type="binding site" evidence="15">
    <location>
        <position position="120"/>
    </location>
    <ligand>
        <name>Mg(2+)</name>
        <dbReference type="ChEBI" id="CHEBI:18420"/>
    </ligand>
</feature>
<feature type="binding site" description="via carbamate group" evidence="15">
    <location>
        <position position="121"/>
    </location>
    <ligand>
        <name>Mg(2+)</name>
        <dbReference type="ChEBI" id="CHEBI:18420"/>
    </ligand>
</feature>
<evidence type="ECO:0000256" key="7">
    <source>
        <dbReference type="ARBA" id="ARBA00023004"/>
    </source>
</evidence>
<dbReference type="InterPro" id="IPR020558">
    <property type="entry name" value="DiOHA_6PGluconate_deHydtase_CS"/>
</dbReference>
<dbReference type="PROSITE" id="PS00887">
    <property type="entry name" value="ILVD_EDD_2"/>
    <property type="match status" value="1"/>
</dbReference>
<comment type="subunit">
    <text evidence="15">Homodimer.</text>
</comment>
<evidence type="ECO:0000256" key="8">
    <source>
        <dbReference type="ARBA" id="ARBA00023014"/>
    </source>
</evidence>
<keyword evidence="6 15" id="KW-0460">Magnesium</keyword>
<dbReference type="GO" id="GO:0004160">
    <property type="term" value="F:dihydroxy-acid dehydratase activity"/>
    <property type="evidence" value="ECO:0007669"/>
    <property type="project" value="UniProtKB-UniRule"/>
</dbReference>
<comment type="pathway">
    <text evidence="12 15">Amino-acid biosynthesis; L-valine biosynthesis; L-valine from pyruvate: step 3/4.</text>
</comment>
<dbReference type="UniPathway" id="UPA00049">
    <property type="reaction ID" value="UER00061"/>
</dbReference>
<keyword evidence="5 15" id="KW-0479">Metal-binding</keyword>
<organism evidence="18">
    <name type="scientific">Ignisphaera aggregans</name>
    <dbReference type="NCBI Taxonomy" id="334771"/>
    <lineage>
        <taxon>Archaea</taxon>
        <taxon>Thermoproteota</taxon>
        <taxon>Thermoprotei</taxon>
        <taxon>Desulfurococcales</taxon>
        <taxon>Desulfurococcaceae</taxon>
        <taxon>Ignisphaera</taxon>
    </lineage>
</organism>
<evidence type="ECO:0000256" key="13">
    <source>
        <dbReference type="ARBA" id="ARBA00029437"/>
    </source>
</evidence>
<keyword evidence="7 15" id="KW-0408">Iron</keyword>
<keyword evidence="10 15" id="KW-0100">Branched-chain amino acid biosynthesis</keyword>
<evidence type="ECO:0000256" key="10">
    <source>
        <dbReference type="ARBA" id="ARBA00023304"/>
    </source>
</evidence>
<accession>A0A7J2U6X3</accession>
<reference evidence="18" key="1">
    <citation type="journal article" date="2020" name="mSystems">
        <title>Genome- and Community-Level Interaction Insights into Carbon Utilization and Element Cycling Functions of Hydrothermarchaeota in Hydrothermal Sediment.</title>
        <authorList>
            <person name="Zhou Z."/>
            <person name="Liu Y."/>
            <person name="Xu W."/>
            <person name="Pan J."/>
            <person name="Luo Z.H."/>
            <person name="Li M."/>
        </authorList>
    </citation>
    <scope>NUCLEOTIDE SEQUENCE [LARGE SCALE GENOMIC DNA]</scope>
    <source>
        <strain evidence="18">SpSt-125</strain>
    </source>
</reference>
<dbReference type="PANTHER" id="PTHR43661:SF3">
    <property type="entry name" value="D-XYLONATE DEHYDRATASE YAGF-RELATED"/>
    <property type="match status" value="1"/>
</dbReference>
<dbReference type="SUPFAM" id="SSF52016">
    <property type="entry name" value="LeuD/IlvD-like"/>
    <property type="match status" value="1"/>
</dbReference>
<proteinExistence type="inferred from homology"/>
<comment type="catalytic activity">
    <reaction evidence="15">
        <text>(2R,3R)-2,3-dihydroxy-3-methylpentanoate = (S)-3-methyl-2-oxopentanoate + H2O</text>
        <dbReference type="Rhea" id="RHEA:27694"/>
        <dbReference type="ChEBI" id="CHEBI:15377"/>
        <dbReference type="ChEBI" id="CHEBI:35146"/>
        <dbReference type="ChEBI" id="CHEBI:49258"/>
        <dbReference type="EC" id="4.2.1.9"/>
    </reaction>
</comment>
<comment type="cofactor">
    <cofactor evidence="15">
        <name>[2Fe-2S] cluster</name>
        <dbReference type="ChEBI" id="CHEBI:190135"/>
    </cofactor>
    <text evidence="15">Binds 1 [2Fe-2S] cluster per subunit. This cluster acts as a Lewis acid cofactor.</text>
</comment>
<evidence type="ECO:0000259" key="16">
    <source>
        <dbReference type="Pfam" id="PF00920"/>
    </source>
</evidence>
<dbReference type="Pfam" id="PF00920">
    <property type="entry name" value="ILVD_EDD_N"/>
    <property type="match status" value="1"/>
</dbReference>
<dbReference type="GO" id="GO:0009099">
    <property type="term" value="P:L-valine biosynthetic process"/>
    <property type="evidence" value="ECO:0007669"/>
    <property type="project" value="UniProtKB-UniRule"/>
</dbReference>
<feature type="domain" description="Dihydroxy-acid/6-phosphogluconate dehydratase N-terminal" evidence="16">
    <location>
        <begin position="31"/>
        <end position="347"/>
    </location>
</feature>
<protein>
    <recommendedName>
        <fullName evidence="14 15">Dihydroxy-acid dehydratase</fullName>
        <shortName evidence="15">DAD</shortName>
        <ecNumber evidence="14 15">4.2.1.9</ecNumber>
    </recommendedName>
</protein>
<dbReference type="GO" id="GO:0051537">
    <property type="term" value="F:2 iron, 2 sulfur cluster binding"/>
    <property type="evidence" value="ECO:0007669"/>
    <property type="project" value="UniProtKB-UniRule"/>
</dbReference>
<dbReference type="EMBL" id="DSEU01000079">
    <property type="protein sequence ID" value="HEM68097.1"/>
    <property type="molecule type" value="Genomic_DNA"/>
</dbReference>
<comment type="caution">
    <text evidence="15">Lacks conserved residue(s) required for the propagation of feature annotation.</text>
</comment>
<evidence type="ECO:0000256" key="2">
    <source>
        <dbReference type="ARBA" id="ARBA00006486"/>
    </source>
</evidence>
<feature type="modified residue" description="N6-carboxylysine" evidence="15">
    <location>
        <position position="121"/>
    </location>
</feature>
<name>A0A7J2U6X3_9CREN</name>
<evidence type="ECO:0000256" key="9">
    <source>
        <dbReference type="ARBA" id="ARBA00023239"/>
    </source>
</evidence>
<dbReference type="EC" id="4.2.1.9" evidence="14 15"/>
<feature type="binding site" evidence="15">
    <location>
        <position position="442"/>
    </location>
    <ligand>
        <name>Mg(2+)</name>
        <dbReference type="ChEBI" id="CHEBI:18420"/>
    </ligand>
</feature>
<keyword evidence="3 15" id="KW-0028">Amino-acid biosynthesis</keyword>
<evidence type="ECO:0000259" key="17">
    <source>
        <dbReference type="Pfam" id="PF24877"/>
    </source>
</evidence>
<dbReference type="InterPro" id="IPR056740">
    <property type="entry name" value="ILV_EDD_C"/>
</dbReference>
<evidence type="ECO:0000313" key="18">
    <source>
        <dbReference type="EMBL" id="HEM68097.1"/>
    </source>
</evidence>
<dbReference type="Gene3D" id="3.50.30.80">
    <property type="entry name" value="IlvD/EDD C-terminal domain-like"/>
    <property type="match status" value="1"/>
</dbReference>
<keyword evidence="9 15" id="KW-0456">Lyase</keyword>
<dbReference type="UniPathway" id="UPA00047">
    <property type="reaction ID" value="UER00057"/>
</dbReference>
<gene>
    <name evidence="15 18" type="primary">ilvD</name>
    <name evidence="18" type="ORF">ENO26_11175</name>
</gene>
<evidence type="ECO:0000256" key="4">
    <source>
        <dbReference type="ARBA" id="ARBA00022714"/>
    </source>
</evidence>
<dbReference type="InterPro" id="IPR042096">
    <property type="entry name" value="Dihydro-acid_dehy_C"/>
</dbReference>
<dbReference type="GO" id="GO:0005829">
    <property type="term" value="C:cytosol"/>
    <property type="evidence" value="ECO:0007669"/>
    <property type="project" value="TreeGrafter"/>
</dbReference>
<dbReference type="HAMAP" id="MF_00012">
    <property type="entry name" value="IlvD"/>
    <property type="match status" value="1"/>
</dbReference>
<dbReference type="Pfam" id="PF24877">
    <property type="entry name" value="ILV_EDD_C"/>
    <property type="match status" value="1"/>
</dbReference>
<dbReference type="AlphaFoldDB" id="A0A7J2U6X3"/>
<evidence type="ECO:0000256" key="3">
    <source>
        <dbReference type="ARBA" id="ARBA00022605"/>
    </source>
</evidence>
<sequence>MRSRVVVEGIERTPHRCLFKALGLTDEELQKPLIGVANSWNEVIPGHKHLREIAEAVKAGIRLAGGTPLEFNTIGICDGIAMGHEGMKYSLPSRELIADSIEVVAKAYQFDGIVLIASCDKIIPGMLMSAARLDIPAIFISGGPMLAGRFRGRDVDLHDVFEAIGGYRAGKTSYEEVVELENVACPGVGSCAGMFTANTLNILSEAMGISLPGNGTAPAISAERLRLAKHTGMTIVELVKRGMSARKVMCREAFLDAIVVDMALGGSTNTILHLMAIANEAGVKLTLDDFDEISEKTPTLTKLSPAGAYHVQDLHEAGGVPALMKELSKRGLIHVERPTVSLKTIGEIIAVASVKRYDVIRPITNPYSEKGGIMILKGNMAPGGAVIKISAIPEDLYHFEGIAKVFNSEEEAVEAILSGKISRGDVVIIRYEGPKGGPGMREMLTATATLVGMGLDRDVALVTDGRFSGATRGISIGHVSPEAAEGGPIGVVKDGDRIVIDLRKKRLDIDITIEELKERLNKFTPLRKKLAGYLHRYSQLVTSANIGAVFRT</sequence>
<evidence type="ECO:0000256" key="1">
    <source>
        <dbReference type="ARBA" id="ARBA00001946"/>
    </source>
</evidence>
<comment type="caution">
    <text evidence="18">The sequence shown here is derived from an EMBL/GenBank/DDBJ whole genome shotgun (WGS) entry which is preliminary data.</text>
</comment>
<dbReference type="InterPro" id="IPR004404">
    <property type="entry name" value="DihydroxyA_deHydtase"/>
</dbReference>
<comment type="function">
    <text evidence="15">Functions in the biosynthesis of branched-chain amino acids. Catalyzes the dehydration of (2R,3R)-2,3-dihydroxy-3-methylpentanoate (2,3-dihydroxy-3-methylvalerate) into 2-oxo-3-methylpentanoate (2-oxo-3-methylvalerate) and of (2R)-2,3-dihydroxy-3-methylbutanoate (2,3-dihydroxyisovalerate) into 2-oxo-3-methylbutanoate (2-oxoisovalerate), the penultimate precursor to L-isoleucine and L-valine, respectively.</text>
</comment>
<evidence type="ECO:0000256" key="6">
    <source>
        <dbReference type="ARBA" id="ARBA00022842"/>
    </source>
</evidence>
<dbReference type="NCBIfam" id="NF002068">
    <property type="entry name" value="PRK00911.1"/>
    <property type="match status" value="1"/>
</dbReference>
<dbReference type="PANTHER" id="PTHR43661">
    <property type="entry name" value="D-XYLONATE DEHYDRATASE"/>
    <property type="match status" value="1"/>
</dbReference>
<dbReference type="FunFam" id="3.50.30.80:FF:000001">
    <property type="entry name" value="Dihydroxy-acid dehydratase"/>
    <property type="match status" value="1"/>
</dbReference>
<comment type="catalytic activity">
    <reaction evidence="11">
        <text>(2R)-2,3-dihydroxy-3-methylbutanoate = 3-methyl-2-oxobutanoate + H2O</text>
        <dbReference type="Rhea" id="RHEA:24809"/>
        <dbReference type="ChEBI" id="CHEBI:11851"/>
        <dbReference type="ChEBI" id="CHEBI:15377"/>
        <dbReference type="ChEBI" id="CHEBI:49072"/>
        <dbReference type="EC" id="4.2.1.9"/>
    </reaction>
    <physiologicalReaction direction="left-to-right" evidence="11">
        <dbReference type="Rhea" id="RHEA:24810"/>
    </physiologicalReaction>
</comment>
<feature type="binding site" evidence="15">
    <location>
        <position position="78"/>
    </location>
    <ligand>
        <name>Mg(2+)</name>
        <dbReference type="ChEBI" id="CHEBI:18420"/>
    </ligand>
</feature>
<evidence type="ECO:0000256" key="15">
    <source>
        <dbReference type="HAMAP-Rule" id="MF_00012"/>
    </source>
</evidence>
<feature type="domain" description="Dihydroxy-acid/6-phosphogluconate dehydratase C-terminal" evidence="17">
    <location>
        <begin position="358"/>
        <end position="548"/>
    </location>
</feature>
<keyword evidence="4 15" id="KW-0001">2Fe-2S</keyword>
<evidence type="ECO:0000256" key="5">
    <source>
        <dbReference type="ARBA" id="ARBA00022723"/>
    </source>
</evidence>
<comment type="pathway">
    <text evidence="13 15">Amino-acid biosynthesis; L-isoleucine biosynthesis; L-isoleucine from 2-oxobutanoate: step 3/4.</text>
</comment>
<dbReference type="NCBIfam" id="TIGR00110">
    <property type="entry name" value="ilvD"/>
    <property type="match status" value="1"/>
</dbReference>
<evidence type="ECO:0000256" key="14">
    <source>
        <dbReference type="ARBA" id="ARBA00029490"/>
    </source>
</evidence>
<feature type="active site" description="Proton acceptor" evidence="15">
    <location>
        <position position="468"/>
    </location>
</feature>
<dbReference type="SUPFAM" id="SSF143975">
    <property type="entry name" value="IlvD/EDD N-terminal domain-like"/>
    <property type="match status" value="1"/>
</dbReference>
<evidence type="ECO:0000256" key="12">
    <source>
        <dbReference type="ARBA" id="ARBA00029436"/>
    </source>
</evidence>
<comment type="cofactor">
    <cofactor evidence="1 15">
        <name>Mg(2+)</name>
        <dbReference type="ChEBI" id="CHEBI:18420"/>
    </cofactor>
</comment>
<evidence type="ECO:0000256" key="11">
    <source>
        <dbReference type="ARBA" id="ARBA00029304"/>
    </source>
</evidence>
<comment type="similarity">
    <text evidence="2 15">Belongs to the IlvD/Edd family.</text>
</comment>
<dbReference type="InterPro" id="IPR037237">
    <property type="entry name" value="IlvD/EDD_N"/>
</dbReference>
<dbReference type="GO" id="GO:0000287">
    <property type="term" value="F:magnesium ion binding"/>
    <property type="evidence" value="ECO:0007669"/>
    <property type="project" value="UniProtKB-UniRule"/>
</dbReference>
<dbReference type="InterPro" id="IPR000581">
    <property type="entry name" value="ILV_EDD_N"/>
</dbReference>
<dbReference type="GO" id="GO:0009097">
    <property type="term" value="P:isoleucine biosynthetic process"/>
    <property type="evidence" value="ECO:0007669"/>
    <property type="project" value="UniProtKB-UniRule"/>
</dbReference>
<keyword evidence="8 15" id="KW-0411">Iron-sulfur</keyword>